<dbReference type="OrthoDB" id="9814002at2"/>
<organism evidence="2 3">
    <name type="scientific">Sphingobacterium nematocida</name>
    <dbReference type="NCBI Taxonomy" id="1513896"/>
    <lineage>
        <taxon>Bacteria</taxon>
        <taxon>Pseudomonadati</taxon>
        <taxon>Bacteroidota</taxon>
        <taxon>Sphingobacteriia</taxon>
        <taxon>Sphingobacteriales</taxon>
        <taxon>Sphingobacteriaceae</taxon>
        <taxon>Sphingobacterium</taxon>
    </lineage>
</organism>
<proteinExistence type="predicted"/>
<dbReference type="GO" id="GO:0055085">
    <property type="term" value="P:transmembrane transport"/>
    <property type="evidence" value="ECO:0007669"/>
    <property type="project" value="InterPro"/>
</dbReference>
<evidence type="ECO:0000259" key="1">
    <source>
        <dbReference type="Pfam" id="PF03544"/>
    </source>
</evidence>
<feature type="domain" description="TonB C-terminal" evidence="1">
    <location>
        <begin position="78"/>
        <end position="138"/>
    </location>
</feature>
<dbReference type="Proteomes" id="UP000190150">
    <property type="component" value="Unassembled WGS sequence"/>
</dbReference>
<reference evidence="3" key="1">
    <citation type="submission" date="2017-02" db="EMBL/GenBank/DDBJ databases">
        <authorList>
            <person name="Varghese N."/>
            <person name="Submissions S."/>
        </authorList>
    </citation>
    <scope>NUCLEOTIDE SEQUENCE [LARGE SCALE GENOMIC DNA]</scope>
    <source>
        <strain evidence="3">DSM 24091</strain>
    </source>
</reference>
<evidence type="ECO:0000313" key="2">
    <source>
        <dbReference type="EMBL" id="SKB98938.1"/>
    </source>
</evidence>
<evidence type="ECO:0000313" key="3">
    <source>
        <dbReference type="Proteomes" id="UP000190150"/>
    </source>
</evidence>
<sequence length="143" mass="15966">MRVGIIIVLCIWGIASYAKEKKSSLYQDTSIVADIDVAPQFKGGINAWSRFLQNNLNVSNLAQNMDSTEYVTYGVRQTAILEFTVCEDGAVCDITVVNKDKISPDFAKEVLRVMKRSPKWISATKEGVPVRTKFKQSIMAILD</sequence>
<dbReference type="STRING" id="1513896.SAMN05660841_03468"/>
<keyword evidence="3" id="KW-1185">Reference proteome</keyword>
<dbReference type="RefSeq" id="WP_079644999.1">
    <property type="nucleotide sequence ID" value="NZ_FUZF01000018.1"/>
</dbReference>
<name>A0A1T5FRY9_9SPHI</name>
<dbReference type="InterPro" id="IPR037682">
    <property type="entry name" value="TonB_C"/>
</dbReference>
<dbReference type="Pfam" id="PF03544">
    <property type="entry name" value="TonB_C"/>
    <property type="match status" value="1"/>
</dbReference>
<accession>A0A1T5FRY9</accession>
<gene>
    <name evidence="2" type="ORF">SAMN05660841_03468</name>
</gene>
<protein>
    <submittedName>
        <fullName evidence="2">TonB protein C-terminal</fullName>
    </submittedName>
</protein>
<dbReference type="Gene3D" id="3.30.1150.10">
    <property type="match status" value="1"/>
</dbReference>
<dbReference type="SUPFAM" id="SSF74653">
    <property type="entry name" value="TolA/TonB C-terminal domain"/>
    <property type="match status" value="1"/>
</dbReference>
<dbReference type="AlphaFoldDB" id="A0A1T5FRY9"/>
<dbReference type="EMBL" id="FUZF01000018">
    <property type="protein sequence ID" value="SKB98938.1"/>
    <property type="molecule type" value="Genomic_DNA"/>
</dbReference>